<dbReference type="PANTHER" id="PTHR30354">
    <property type="entry name" value="GNT FAMILY GLUCONATE TRANSPORTER"/>
    <property type="match status" value="1"/>
</dbReference>
<evidence type="ECO:0000256" key="7">
    <source>
        <dbReference type="ARBA" id="ARBA00049663"/>
    </source>
</evidence>
<evidence type="ECO:0000313" key="9">
    <source>
        <dbReference type="EMBL" id="GLW55756.1"/>
    </source>
</evidence>
<evidence type="ECO:0000256" key="1">
    <source>
        <dbReference type="ARBA" id="ARBA00004651"/>
    </source>
</evidence>
<feature type="transmembrane region" description="Helical" evidence="8">
    <location>
        <begin position="198"/>
        <end position="218"/>
    </location>
</feature>
<sequence length="471" mass="47786">METPVTPTLLAAGAPALPHTASNGQLLLAVLLSIGAIVLLITRFKLHPFLALTLGSGLLAAVAGAPFDKLLASFSTGFGATVASVGLLIGLGAMLGKLLADSGGANTIADTVLARTGPKLLPWAMALIAAVLGLPLFFEVGVVLLVPIVLLVARRGNAPLIGIGIPALAGLSVLHGLVPPHPGPLVAVDALHADLGVTLALGLLIAVPTLIVAGPLFGRVAQRWVGPLELPAETAPAETAPVEMEKRERTPKFGAVLATILLPVVLMLGKALADVVVDDPKATVQRTFDFIGSPLIALLAATLLGMLTLGRAAGFDKGRISETVGSALGPIAGIVFIVGAGGGFKQTLIDVGVGQAVSEWSGKWHVSALLLGWLIAVLIRLATGSATVATITAAGIVAPLAAEMSTSHAALLVLAIGAGSLFLSHVNDAGFWLVKEYFGMSVGQTLKSWSVMETVISVVAIALILPLSLII</sequence>
<evidence type="ECO:0000256" key="2">
    <source>
        <dbReference type="ARBA" id="ARBA00022448"/>
    </source>
</evidence>
<protein>
    <submittedName>
        <fullName evidence="9">Gluconate permease</fullName>
    </submittedName>
</protein>
<evidence type="ECO:0000256" key="5">
    <source>
        <dbReference type="ARBA" id="ARBA00022989"/>
    </source>
</evidence>
<accession>A0A9W6PJ15</accession>
<feature type="transmembrane region" description="Helical" evidence="8">
    <location>
        <begin position="26"/>
        <end position="43"/>
    </location>
</feature>
<evidence type="ECO:0000256" key="3">
    <source>
        <dbReference type="ARBA" id="ARBA00022475"/>
    </source>
</evidence>
<keyword evidence="5 8" id="KW-1133">Transmembrane helix</keyword>
<keyword evidence="4 8" id="KW-0812">Transmembrane</keyword>
<feature type="transmembrane region" description="Helical" evidence="8">
    <location>
        <begin position="120"/>
        <end position="153"/>
    </location>
</feature>
<feature type="transmembrane region" description="Helical" evidence="8">
    <location>
        <begin position="49"/>
        <end position="67"/>
    </location>
</feature>
<feature type="transmembrane region" description="Helical" evidence="8">
    <location>
        <begin position="324"/>
        <end position="344"/>
    </location>
</feature>
<dbReference type="InterPro" id="IPR003474">
    <property type="entry name" value="Glcn_transporter"/>
</dbReference>
<dbReference type="Pfam" id="PF02447">
    <property type="entry name" value="GntP_permease"/>
    <property type="match status" value="1"/>
</dbReference>
<dbReference type="AlphaFoldDB" id="A0A9W6PJ15"/>
<proteinExistence type="inferred from homology"/>
<keyword evidence="2" id="KW-0813">Transport</keyword>
<evidence type="ECO:0000256" key="4">
    <source>
        <dbReference type="ARBA" id="ARBA00022692"/>
    </source>
</evidence>
<feature type="transmembrane region" description="Helical" evidence="8">
    <location>
        <begin position="253"/>
        <end position="273"/>
    </location>
</feature>
<comment type="subcellular location">
    <subcellularLocation>
        <location evidence="1">Cell membrane</location>
        <topology evidence="1">Multi-pass membrane protein</topology>
    </subcellularLocation>
</comment>
<keyword evidence="3" id="KW-1003">Cell membrane</keyword>
<feature type="transmembrane region" description="Helical" evidence="8">
    <location>
        <begin position="160"/>
        <end position="178"/>
    </location>
</feature>
<dbReference type="RefSeq" id="WP_051776712.1">
    <property type="nucleotide sequence ID" value="NZ_BSRX01000021.1"/>
</dbReference>
<dbReference type="Proteomes" id="UP001165143">
    <property type="component" value="Unassembled WGS sequence"/>
</dbReference>
<gene>
    <name evidence="9" type="ORF">Kpho01_37670</name>
</gene>
<evidence type="ECO:0000256" key="6">
    <source>
        <dbReference type="ARBA" id="ARBA00023136"/>
    </source>
</evidence>
<dbReference type="EMBL" id="BSRX01000021">
    <property type="protein sequence ID" value="GLW55756.1"/>
    <property type="molecule type" value="Genomic_DNA"/>
</dbReference>
<evidence type="ECO:0000313" key="10">
    <source>
        <dbReference type="Proteomes" id="UP001165143"/>
    </source>
</evidence>
<dbReference type="GO" id="GO:0005886">
    <property type="term" value="C:plasma membrane"/>
    <property type="evidence" value="ECO:0007669"/>
    <property type="project" value="UniProtKB-SubCell"/>
</dbReference>
<evidence type="ECO:0000256" key="8">
    <source>
        <dbReference type="SAM" id="Phobius"/>
    </source>
</evidence>
<keyword evidence="6 8" id="KW-0472">Membrane</keyword>
<dbReference type="PANTHER" id="PTHR30354:SF22">
    <property type="entry name" value="HIGH-AFFINITY GLUCONATE TRANSPORTER"/>
    <property type="match status" value="1"/>
</dbReference>
<dbReference type="PIRSF" id="PIRSF002746">
    <property type="entry name" value="Gluconate_transporter"/>
    <property type="match status" value="1"/>
</dbReference>
<feature type="transmembrane region" description="Helical" evidence="8">
    <location>
        <begin position="293"/>
        <end position="312"/>
    </location>
</feature>
<reference evidence="9" key="1">
    <citation type="submission" date="2023-02" db="EMBL/GenBank/DDBJ databases">
        <title>Kitasatospora phosalacinea NBRC 14362.</title>
        <authorList>
            <person name="Ichikawa N."/>
            <person name="Sato H."/>
            <person name="Tonouchi N."/>
        </authorList>
    </citation>
    <scope>NUCLEOTIDE SEQUENCE</scope>
    <source>
        <strain evidence="9">NBRC 14362</strain>
    </source>
</reference>
<organism evidence="9 10">
    <name type="scientific">Kitasatospora phosalacinea</name>
    <dbReference type="NCBI Taxonomy" id="2065"/>
    <lineage>
        <taxon>Bacteria</taxon>
        <taxon>Bacillati</taxon>
        <taxon>Actinomycetota</taxon>
        <taxon>Actinomycetes</taxon>
        <taxon>Kitasatosporales</taxon>
        <taxon>Streptomycetaceae</taxon>
        <taxon>Kitasatospora</taxon>
    </lineage>
</organism>
<dbReference type="OrthoDB" id="4325159at2"/>
<feature type="transmembrane region" description="Helical" evidence="8">
    <location>
        <begin position="446"/>
        <end position="470"/>
    </location>
</feature>
<feature type="transmembrane region" description="Helical" evidence="8">
    <location>
        <begin position="409"/>
        <end position="426"/>
    </location>
</feature>
<feature type="transmembrane region" description="Helical" evidence="8">
    <location>
        <begin position="364"/>
        <end position="397"/>
    </location>
</feature>
<dbReference type="GO" id="GO:0015128">
    <property type="term" value="F:gluconate transmembrane transporter activity"/>
    <property type="evidence" value="ECO:0007669"/>
    <property type="project" value="InterPro"/>
</dbReference>
<dbReference type="NCBIfam" id="TIGR00791">
    <property type="entry name" value="gntP"/>
    <property type="match status" value="1"/>
</dbReference>
<name>A0A9W6PJ15_9ACTN</name>
<comment type="similarity">
    <text evidence="7">Belongs to the GntP permease family.</text>
</comment>
<comment type="caution">
    <text evidence="9">The sequence shown here is derived from an EMBL/GenBank/DDBJ whole genome shotgun (WGS) entry which is preliminary data.</text>
</comment>
<feature type="transmembrane region" description="Helical" evidence="8">
    <location>
        <begin position="79"/>
        <end position="100"/>
    </location>
</feature>